<dbReference type="RefSeq" id="WP_106113431.1">
    <property type="nucleotide sequence ID" value="NZ_PVSR01000010.1"/>
</dbReference>
<dbReference type="GO" id="GO:0003677">
    <property type="term" value="F:DNA binding"/>
    <property type="evidence" value="ECO:0007669"/>
    <property type="project" value="UniProtKB-KW"/>
</dbReference>
<dbReference type="SMART" id="SM00895">
    <property type="entry name" value="FCD"/>
    <property type="match status" value="1"/>
</dbReference>
<dbReference type="InParanoid" id="A0A2T0GX52"/>
<sequence length="227" mass="25294">MALEAVGGSSTSEKVTAQLYDELHSGRWPVGSKIPGEVMLAEQLRVSRPVVREAIRELARMGMLEVRHGAGTFVRSSASPAAMLNGIDQAEIRDIFEVQMAYDVQAAGMAAARRTEDDLAELEQALRRRDSAENDSDSQRFALEDSQFHLTIVTVARNPVLSELYRYFLVRLREGLYRVHADVDLPTCGHESHRNVVDAIRAHDVTGAREATYRMLRTSLDALEQAE</sequence>
<name>A0A2T0GX52_ACTMO</name>
<proteinExistence type="predicted"/>
<evidence type="ECO:0000313" key="5">
    <source>
        <dbReference type="EMBL" id="PRW63689.1"/>
    </source>
</evidence>
<comment type="caution">
    <text evidence="5">The sequence shown here is derived from an EMBL/GenBank/DDBJ whole genome shotgun (WGS) entry which is preliminary data.</text>
</comment>
<dbReference type="PRINTS" id="PR00035">
    <property type="entry name" value="HTHGNTR"/>
</dbReference>
<dbReference type="PANTHER" id="PTHR43537">
    <property type="entry name" value="TRANSCRIPTIONAL REGULATOR, GNTR FAMILY"/>
    <property type="match status" value="1"/>
</dbReference>
<dbReference type="Gene3D" id="1.20.120.530">
    <property type="entry name" value="GntR ligand-binding domain-like"/>
    <property type="match status" value="1"/>
</dbReference>
<dbReference type="PROSITE" id="PS50949">
    <property type="entry name" value="HTH_GNTR"/>
    <property type="match status" value="1"/>
</dbReference>
<organism evidence="5 6">
    <name type="scientific">Actinopolyspora mortivallis</name>
    <dbReference type="NCBI Taxonomy" id="33906"/>
    <lineage>
        <taxon>Bacteria</taxon>
        <taxon>Bacillati</taxon>
        <taxon>Actinomycetota</taxon>
        <taxon>Actinomycetes</taxon>
        <taxon>Actinopolysporales</taxon>
        <taxon>Actinopolysporaceae</taxon>
        <taxon>Actinopolyspora</taxon>
    </lineage>
</organism>
<gene>
    <name evidence="5" type="ORF">CEP50_08695</name>
</gene>
<evidence type="ECO:0000256" key="1">
    <source>
        <dbReference type="ARBA" id="ARBA00023015"/>
    </source>
</evidence>
<keyword evidence="2" id="KW-0238">DNA-binding</keyword>
<dbReference type="PANTHER" id="PTHR43537:SF47">
    <property type="entry name" value="REGULATORY PROTEIN GNTR HTH"/>
    <property type="match status" value="1"/>
</dbReference>
<dbReference type="AlphaFoldDB" id="A0A2T0GX52"/>
<dbReference type="InterPro" id="IPR008920">
    <property type="entry name" value="TF_FadR/GntR_C"/>
</dbReference>
<keyword evidence="3" id="KW-0804">Transcription</keyword>
<protein>
    <submittedName>
        <fullName evidence="5">GntR family transcriptional regulator</fullName>
    </submittedName>
</protein>
<dbReference type="CDD" id="cd07377">
    <property type="entry name" value="WHTH_GntR"/>
    <property type="match status" value="1"/>
</dbReference>
<dbReference type="Gene3D" id="1.10.10.10">
    <property type="entry name" value="Winged helix-like DNA-binding domain superfamily/Winged helix DNA-binding domain"/>
    <property type="match status" value="1"/>
</dbReference>
<dbReference type="InterPro" id="IPR011711">
    <property type="entry name" value="GntR_C"/>
</dbReference>
<dbReference type="EMBL" id="PVSR01000010">
    <property type="protein sequence ID" value="PRW63689.1"/>
    <property type="molecule type" value="Genomic_DNA"/>
</dbReference>
<dbReference type="Pfam" id="PF00392">
    <property type="entry name" value="GntR"/>
    <property type="match status" value="1"/>
</dbReference>
<evidence type="ECO:0000259" key="4">
    <source>
        <dbReference type="PROSITE" id="PS50949"/>
    </source>
</evidence>
<dbReference type="Pfam" id="PF07729">
    <property type="entry name" value="FCD"/>
    <property type="match status" value="1"/>
</dbReference>
<keyword evidence="1" id="KW-0805">Transcription regulation</keyword>
<evidence type="ECO:0000256" key="3">
    <source>
        <dbReference type="ARBA" id="ARBA00023163"/>
    </source>
</evidence>
<dbReference type="GO" id="GO:0003700">
    <property type="term" value="F:DNA-binding transcription factor activity"/>
    <property type="evidence" value="ECO:0007669"/>
    <property type="project" value="InterPro"/>
</dbReference>
<dbReference type="InterPro" id="IPR036388">
    <property type="entry name" value="WH-like_DNA-bd_sf"/>
</dbReference>
<evidence type="ECO:0000313" key="6">
    <source>
        <dbReference type="Proteomes" id="UP000239352"/>
    </source>
</evidence>
<reference evidence="5 6" key="1">
    <citation type="submission" date="2018-03" db="EMBL/GenBank/DDBJ databases">
        <title>Actinopolyspora mortivallis from Sahara, screening for active biomolecules.</title>
        <authorList>
            <person name="Selama O."/>
            <person name="Wellington E.M.H."/>
            <person name="Hacene H."/>
        </authorList>
    </citation>
    <scope>NUCLEOTIDE SEQUENCE [LARGE SCALE GENOMIC DNA]</scope>
    <source>
        <strain evidence="5 6">M5A</strain>
    </source>
</reference>
<dbReference type="Proteomes" id="UP000239352">
    <property type="component" value="Unassembled WGS sequence"/>
</dbReference>
<dbReference type="SMART" id="SM00345">
    <property type="entry name" value="HTH_GNTR"/>
    <property type="match status" value="1"/>
</dbReference>
<dbReference type="SUPFAM" id="SSF48008">
    <property type="entry name" value="GntR ligand-binding domain-like"/>
    <property type="match status" value="1"/>
</dbReference>
<accession>A0A2T0GX52</accession>
<feature type="domain" description="HTH gntR-type" evidence="4">
    <location>
        <begin position="9"/>
        <end position="77"/>
    </location>
</feature>
<dbReference type="InterPro" id="IPR036390">
    <property type="entry name" value="WH_DNA-bd_sf"/>
</dbReference>
<dbReference type="InterPro" id="IPR000524">
    <property type="entry name" value="Tscrpt_reg_HTH_GntR"/>
</dbReference>
<keyword evidence="6" id="KW-1185">Reference proteome</keyword>
<dbReference type="SUPFAM" id="SSF46785">
    <property type="entry name" value="Winged helix' DNA-binding domain"/>
    <property type="match status" value="1"/>
</dbReference>
<evidence type="ECO:0000256" key="2">
    <source>
        <dbReference type="ARBA" id="ARBA00023125"/>
    </source>
</evidence>